<accession>A0A381KNB0</accession>
<dbReference type="EMBL" id="UIGI01000002">
    <property type="protein sequence ID" value="SUY92854.1"/>
    <property type="molecule type" value="Genomic_DNA"/>
</dbReference>
<organism evidence="1 2">
    <name type="scientific">Buttiauxella agrestis</name>
    <dbReference type="NCBI Taxonomy" id="82977"/>
    <lineage>
        <taxon>Bacteria</taxon>
        <taxon>Pseudomonadati</taxon>
        <taxon>Pseudomonadota</taxon>
        <taxon>Gammaproteobacteria</taxon>
        <taxon>Enterobacterales</taxon>
        <taxon>Enterobacteriaceae</taxon>
        <taxon>Buttiauxella</taxon>
    </lineage>
</organism>
<dbReference type="AlphaFoldDB" id="A0A381KNB0"/>
<evidence type="ECO:0000313" key="2">
    <source>
        <dbReference type="Proteomes" id="UP000255528"/>
    </source>
</evidence>
<evidence type="ECO:0000313" key="1">
    <source>
        <dbReference type="EMBL" id="SUY92854.1"/>
    </source>
</evidence>
<gene>
    <name evidence="1" type="ORF">NCTC12119_04883</name>
</gene>
<sequence>MNTELSDDDIKYLSVLFERLGAVHSEFEYCQTIFASSPDRVEQLKQDAAAVINMQDRIELWVTGTPPIKRF</sequence>
<proteinExistence type="predicted"/>
<protein>
    <submittedName>
        <fullName evidence="1">Uncharacterized protein</fullName>
    </submittedName>
</protein>
<reference evidence="1 2" key="1">
    <citation type="submission" date="2018-06" db="EMBL/GenBank/DDBJ databases">
        <authorList>
            <consortium name="Pathogen Informatics"/>
            <person name="Doyle S."/>
        </authorList>
    </citation>
    <scope>NUCLEOTIDE SEQUENCE [LARGE SCALE GENOMIC DNA]</scope>
    <source>
        <strain evidence="1 2">NCTC12119</strain>
    </source>
</reference>
<name>A0A381KNB0_9ENTR</name>
<dbReference type="Proteomes" id="UP000255528">
    <property type="component" value="Unassembled WGS sequence"/>
</dbReference>